<evidence type="ECO:0000256" key="1">
    <source>
        <dbReference type="SAM" id="MobiDB-lite"/>
    </source>
</evidence>
<proteinExistence type="predicted"/>
<protein>
    <submittedName>
        <fullName evidence="2">Uncharacterized protein</fullName>
    </submittedName>
</protein>
<comment type="caution">
    <text evidence="2">The sequence shown here is derived from an EMBL/GenBank/DDBJ whole genome shotgun (WGS) entry which is preliminary data.</text>
</comment>
<keyword evidence="3" id="KW-1185">Reference proteome</keyword>
<feature type="region of interest" description="Disordered" evidence="1">
    <location>
        <begin position="570"/>
        <end position="596"/>
    </location>
</feature>
<gene>
    <name evidence="2" type="ORF">RN001_005443</name>
</gene>
<sequence length="609" mass="70445">MKQALTGNHLPSVVSKFLHNSVYHKYIWFFKLEQLDKELQMAIDYIKTLMIQMDEQSSNNNGKTVSQSRSQKCIKETATVNTENKNFSLPGYFVDECTKKQPKETNKIRLKSLNHIYDEPNYYYGDKLFSKGLLLSRPPANCYKNTEIKTNKLIFDGLEKIDFIKTKVDSQTKLKGTSKNIDEIIALLNLKCNTPLSRVKKLDVPTSDKRKRNTSFKHENVLQINTVPMIPNSTQTSFPFSIQAECTVKPNLNSTIKSQSYEIAQCVALNHTKSEQNYTSIQTQTQPIYFDFSSQTTKDSLKQNNITDTSLTHQAYNDEDINTALLQRLDTGLQTSFVVLSKSEKTLRDTQQVPRRRKMTSQKAKKNEKICLYQVIDDPTTKECNFECNQIRLKQSPKKVKFIQQTELHKQDKLHEKPVRDRNYIHLLSLSSDTAIQRNNTISEKHMKPQKEYTKLAPYKLPINRRTYDCDSFRNNPMENMYYVENFATPINIKRKSKLKKTNECVNIEVSEIYDEVEENAQTDVFQNIEENKSQINVELENDGQIDTPTFQNIEEINPQINAEMEKGLPIAPNKDNEAGNNPDAQQQTPTKNIDVFMNIPTPFKKSLF</sequence>
<evidence type="ECO:0000313" key="3">
    <source>
        <dbReference type="Proteomes" id="UP001353858"/>
    </source>
</evidence>
<reference evidence="3" key="1">
    <citation type="submission" date="2023-01" db="EMBL/GenBank/DDBJ databases">
        <title>Key to firefly adult light organ development and bioluminescence: homeobox transcription factors regulate luciferase expression and transportation to peroxisome.</title>
        <authorList>
            <person name="Fu X."/>
        </authorList>
    </citation>
    <scope>NUCLEOTIDE SEQUENCE [LARGE SCALE GENOMIC DNA]</scope>
</reference>
<dbReference type="Proteomes" id="UP001353858">
    <property type="component" value="Unassembled WGS sequence"/>
</dbReference>
<accession>A0AAN7Q0E4</accession>
<organism evidence="2 3">
    <name type="scientific">Aquatica leii</name>
    <dbReference type="NCBI Taxonomy" id="1421715"/>
    <lineage>
        <taxon>Eukaryota</taxon>
        <taxon>Metazoa</taxon>
        <taxon>Ecdysozoa</taxon>
        <taxon>Arthropoda</taxon>
        <taxon>Hexapoda</taxon>
        <taxon>Insecta</taxon>
        <taxon>Pterygota</taxon>
        <taxon>Neoptera</taxon>
        <taxon>Endopterygota</taxon>
        <taxon>Coleoptera</taxon>
        <taxon>Polyphaga</taxon>
        <taxon>Elateriformia</taxon>
        <taxon>Elateroidea</taxon>
        <taxon>Lampyridae</taxon>
        <taxon>Luciolinae</taxon>
        <taxon>Aquatica</taxon>
    </lineage>
</organism>
<feature type="compositionally biased region" description="Polar residues" evidence="1">
    <location>
        <begin position="579"/>
        <end position="592"/>
    </location>
</feature>
<name>A0AAN7Q0E4_9COLE</name>
<evidence type="ECO:0000313" key="2">
    <source>
        <dbReference type="EMBL" id="KAK4882124.1"/>
    </source>
</evidence>
<dbReference type="EMBL" id="JARPUR010000002">
    <property type="protein sequence ID" value="KAK4882124.1"/>
    <property type="molecule type" value="Genomic_DNA"/>
</dbReference>
<dbReference type="AlphaFoldDB" id="A0AAN7Q0E4"/>